<comment type="subcellular location">
    <subcellularLocation>
        <location evidence="1">Cytoplasm</location>
    </subcellularLocation>
</comment>
<evidence type="ECO:0000256" key="4">
    <source>
        <dbReference type="ARBA" id="ARBA00022695"/>
    </source>
</evidence>
<dbReference type="GO" id="GO:0003676">
    <property type="term" value="F:nucleic acid binding"/>
    <property type="evidence" value="ECO:0007669"/>
    <property type="project" value="InterPro"/>
</dbReference>
<dbReference type="AlphaFoldDB" id="A0A937XCX4"/>
<evidence type="ECO:0000259" key="9">
    <source>
        <dbReference type="Pfam" id="PF01336"/>
    </source>
</evidence>
<dbReference type="InterPro" id="IPR040982">
    <property type="entry name" value="DNA_pol3_finger"/>
</dbReference>
<evidence type="ECO:0000259" key="10">
    <source>
        <dbReference type="Pfam" id="PF07733"/>
    </source>
</evidence>
<dbReference type="EMBL" id="VGIY01000282">
    <property type="protein sequence ID" value="MBM3318176.1"/>
    <property type="molecule type" value="Genomic_DNA"/>
</dbReference>
<dbReference type="Pfam" id="PF17657">
    <property type="entry name" value="DNA_pol3_finger"/>
    <property type="match status" value="1"/>
</dbReference>
<sequence length="651" mass="67874">LAALARAGDARLARAARAAGRLLGLPRQLGTHPGGIVLGDGPLGRLVPLERAPRGLLVTQFDMRGIERIGLVKIDLLGNRALALVREARRRIEESAGAAGAAVRELAGAAAAARAGSPAGAAAAARAGSPAGAAAEGRARESPAPGGGCSRTAALLASGRTLGCFQLESPAMRALLRQLRPHDLEGVIAAIALIRPGPASSGMKLAYIRRAHGEEPIAALHPRVEEVLASTLGVPLYEEDIIRMAAAAAGMSLAEADMLRRAVIEAARRARGAPSGGGAARALAALAAGFQEAARRNGIDAAAAERLWGEIVRFSAYAFCKAHAAGYGAIAYRTAWLKARHPGPFFAALLNHQRGMYPTRVYVDEARRHGLALRPPCLRAGEAGWTWEPEGGGGRGALRCGLGAVRGLRASTIAAWREARAGRPFGDLADFARRVPASAPELEALVLCGAGDEAFGVPRGELLWQLQRLTGRPGAGRRGAPRSAKEEGTGPPGRAARQASLALEAPPARARPGRHAWRSVAPAHRARLERRLLGFSLALHPVALLAPERRAGLPSIAAALARAGAEARGRCWTLVGIVSAARRIRDRAGRPLVFATLEDESGLLECVFAEPLPEGAEAVAVDAFLEVRGRIEAPRGAPSLRVERGRLLGAH</sequence>
<name>A0A937XCX4_UNCEI</name>
<evidence type="ECO:0000259" key="12">
    <source>
        <dbReference type="Pfam" id="PF17657"/>
    </source>
</evidence>
<evidence type="ECO:0000256" key="6">
    <source>
        <dbReference type="ARBA" id="ARBA00022932"/>
    </source>
</evidence>
<evidence type="ECO:0000256" key="7">
    <source>
        <dbReference type="ARBA" id="ARBA00049244"/>
    </source>
</evidence>
<evidence type="ECO:0000256" key="8">
    <source>
        <dbReference type="SAM" id="MobiDB-lite"/>
    </source>
</evidence>
<gene>
    <name evidence="13" type="ORF">FJY75_10050</name>
</gene>
<keyword evidence="3" id="KW-0808">Transferase</keyword>
<evidence type="ECO:0000313" key="14">
    <source>
        <dbReference type="Proteomes" id="UP000748308"/>
    </source>
</evidence>
<feature type="domain" description="DNA polymerase III alpha subunit finger" evidence="12">
    <location>
        <begin position="152"/>
        <end position="264"/>
    </location>
</feature>
<dbReference type="InterPro" id="IPR011708">
    <property type="entry name" value="DNA_pol3_alpha_NTPase_dom"/>
</dbReference>
<evidence type="ECO:0000256" key="2">
    <source>
        <dbReference type="ARBA" id="ARBA00012417"/>
    </source>
</evidence>
<evidence type="ECO:0000313" key="13">
    <source>
        <dbReference type="EMBL" id="MBM3318176.1"/>
    </source>
</evidence>
<organism evidence="13 14">
    <name type="scientific">Eiseniibacteriota bacterium</name>
    <dbReference type="NCBI Taxonomy" id="2212470"/>
    <lineage>
        <taxon>Bacteria</taxon>
        <taxon>Candidatus Eiseniibacteriota</taxon>
    </lineage>
</organism>
<dbReference type="GO" id="GO:0003887">
    <property type="term" value="F:DNA-directed DNA polymerase activity"/>
    <property type="evidence" value="ECO:0007669"/>
    <property type="project" value="UniProtKB-KW"/>
</dbReference>
<dbReference type="InterPro" id="IPR029460">
    <property type="entry name" value="DNAPol_HHH"/>
</dbReference>
<dbReference type="PANTHER" id="PTHR32294">
    <property type="entry name" value="DNA POLYMERASE III SUBUNIT ALPHA"/>
    <property type="match status" value="1"/>
</dbReference>
<evidence type="ECO:0000259" key="11">
    <source>
        <dbReference type="Pfam" id="PF14579"/>
    </source>
</evidence>
<feature type="region of interest" description="Disordered" evidence="8">
    <location>
        <begin position="472"/>
        <end position="498"/>
    </location>
</feature>
<dbReference type="InterPro" id="IPR004365">
    <property type="entry name" value="NA-bd_OB_tRNA"/>
</dbReference>
<evidence type="ECO:0000256" key="1">
    <source>
        <dbReference type="ARBA" id="ARBA00004496"/>
    </source>
</evidence>
<dbReference type="Pfam" id="PF07733">
    <property type="entry name" value="DNA_pol3_alpha"/>
    <property type="match status" value="1"/>
</dbReference>
<dbReference type="GO" id="GO:0005737">
    <property type="term" value="C:cytoplasm"/>
    <property type="evidence" value="ECO:0007669"/>
    <property type="project" value="UniProtKB-SubCell"/>
</dbReference>
<keyword evidence="4" id="KW-0548">Nucleotidyltransferase</keyword>
<accession>A0A937XCX4</accession>
<dbReference type="Gene3D" id="1.10.150.870">
    <property type="match status" value="1"/>
</dbReference>
<evidence type="ECO:0000256" key="3">
    <source>
        <dbReference type="ARBA" id="ARBA00022679"/>
    </source>
</evidence>
<feature type="domain" description="OB" evidence="9">
    <location>
        <begin position="572"/>
        <end position="645"/>
    </location>
</feature>
<dbReference type="GO" id="GO:0006260">
    <property type="term" value="P:DNA replication"/>
    <property type="evidence" value="ECO:0007669"/>
    <property type="project" value="UniProtKB-KW"/>
</dbReference>
<keyword evidence="5" id="KW-0235">DNA replication</keyword>
<comment type="catalytic activity">
    <reaction evidence="7">
        <text>DNA(n) + a 2'-deoxyribonucleoside 5'-triphosphate = DNA(n+1) + diphosphate</text>
        <dbReference type="Rhea" id="RHEA:22508"/>
        <dbReference type="Rhea" id="RHEA-COMP:17339"/>
        <dbReference type="Rhea" id="RHEA-COMP:17340"/>
        <dbReference type="ChEBI" id="CHEBI:33019"/>
        <dbReference type="ChEBI" id="CHEBI:61560"/>
        <dbReference type="ChEBI" id="CHEBI:173112"/>
        <dbReference type="EC" id="2.7.7.7"/>
    </reaction>
</comment>
<feature type="domain" description="Bacterial DNA polymerase III alpha subunit NTPase" evidence="10">
    <location>
        <begin position="9"/>
        <end position="78"/>
    </location>
</feature>
<dbReference type="CDD" id="cd04485">
    <property type="entry name" value="DnaE_OBF"/>
    <property type="match status" value="1"/>
</dbReference>
<proteinExistence type="predicted"/>
<protein>
    <recommendedName>
        <fullName evidence="2">DNA-directed DNA polymerase</fullName>
        <ecNumber evidence="2">2.7.7.7</ecNumber>
    </recommendedName>
</protein>
<evidence type="ECO:0000256" key="5">
    <source>
        <dbReference type="ARBA" id="ARBA00022705"/>
    </source>
</evidence>
<dbReference type="InterPro" id="IPR004805">
    <property type="entry name" value="DnaE2/DnaE/PolC"/>
</dbReference>
<dbReference type="Proteomes" id="UP000748308">
    <property type="component" value="Unassembled WGS sequence"/>
</dbReference>
<dbReference type="GO" id="GO:0008408">
    <property type="term" value="F:3'-5' exonuclease activity"/>
    <property type="evidence" value="ECO:0007669"/>
    <property type="project" value="InterPro"/>
</dbReference>
<dbReference type="EC" id="2.7.7.7" evidence="2"/>
<dbReference type="Pfam" id="PF14579">
    <property type="entry name" value="HHH_6"/>
    <property type="match status" value="1"/>
</dbReference>
<dbReference type="Pfam" id="PF01336">
    <property type="entry name" value="tRNA_anti-codon"/>
    <property type="match status" value="1"/>
</dbReference>
<feature type="domain" description="DNA polymerase helix-hairpin-helix motif" evidence="11">
    <location>
        <begin position="370"/>
        <end position="454"/>
    </location>
</feature>
<reference evidence="13" key="1">
    <citation type="submission" date="2019-03" db="EMBL/GenBank/DDBJ databases">
        <title>Lake Tanganyika Metagenome-Assembled Genomes (MAGs).</title>
        <authorList>
            <person name="Tran P."/>
        </authorList>
    </citation>
    <scope>NUCLEOTIDE SEQUENCE</scope>
    <source>
        <strain evidence="13">M_DeepCast_400m_m2_100</strain>
    </source>
</reference>
<comment type="caution">
    <text evidence="13">The sequence shown here is derived from an EMBL/GenBank/DDBJ whole genome shotgun (WGS) entry which is preliminary data.</text>
</comment>
<keyword evidence="6" id="KW-0239">DNA-directed DNA polymerase</keyword>
<feature type="non-terminal residue" evidence="13">
    <location>
        <position position="1"/>
    </location>
</feature>